<keyword evidence="2 10" id="KW-0507">mRNA processing</keyword>
<dbReference type="Proteomes" id="UP000494165">
    <property type="component" value="Unassembled WGS sequence"/>
</dbReference>
<dbReference type="Gene3D" id="3.30.70.330">
    <property type="match status" value="3"/>
</dbReference>
<keyword evidence="6 10" id="KW-0539">Nucleus</keyword>
<evidence type="ECO:0000259" key="12">
    <source>
        <dbReference type="PROSITE" id="PS50102"/>
    </source>
</evidence>
<dbReference type="InterPro" id="IPR000504">
    <property type="entry name" value="RRM_dom"/>
</dbReference>
<accession>A0A8S1DFC6</accession>
<name>A0A8S1DFC6_9INSE</name>
<feature type="region of interest" description="Disordered" evidence="11">
    <location>
        <begin position="1"/>
        <end position="79"/>
    </location>
</feature>
<organism evidence="13 14">
    <name type="scientific">Cloeon dipterum</name>
    <dbReference type="NCBI Taxonomy" id="197152"/>
    <lineage>
        <taxon>Eukaryota</taxon>
        <taxon>Metazoa</taxon>
        <taxon>Ecdysozoa</taxon>
        <taxon>Arthropoda</taxon>
        <taxon>Hexapoda</taxon>
        <taxon>Insecta</taxon>
        <taxon>Pterygota</taxon>
        <taxon>Palaeoptera</taxon>
        <taxon>Ephemeroptera</taxon>
        <taxon>Pisciforma</taxon>
        <taxon>Baetidae</taxon>
        <taxon>Cloeon</taxon>
    </lineage>
</organism>
<dbReference type="AlphaFoldDB" id="A0A8S1DFC6"/>
<protein>
    <recommendedName>
        <fullName evidence="10">Splicing factor U2AF subunit</fullName>
    </recommendedName>
    <alternativeName>
        <fullName evidence="10">U2 snRNP auxiliary factor large subunit</fullName>
    </alternativeName>
</protein>
<dbReference type="EMBL" id="CADEPI010000182">
    <property type="protein sequence ID" value="CAB3379231.1"/>
    <property type="molecule type" value="Genomic_DNA"/>
</dbReference>
<comment type="subcellular location">
    <subcellularLocation>
        <location evidence="1 10">Nucleus</location>
    </subcellularLocation>
</comment>
<proteinExistence type="inferred from homology"/>
<dbReference type="PANTHER" id="PTHR23139">
    <property type="entry name" value="RNA-BINDING PROTEIN"/>
    <property type="match status" value="1"/>
</dbReference>
<dbReference type="GO" id="GO:0005634">
    <property type="term" value="C:nucleus"/>
    <property type="evidence" value="ECO:0007669"/>
    <property type="project" value="UniProtKB-SubCell"/>
</dbReference>
<evidence type="ECO:0000256" key="8">
    <source>
        <dbReference type="ARBA" id="ARBA00064859"/>
    </source>
</evidence>
<dbReference type="FunFam" id="3.30.70.330:FF:000097">
    <property type="entry name" value="U2 snRNP auxiliary factor large subunit"/>
    <property type="match status" value="1"/>
</dbReference>
<comment type="caution">
    <text evidence="13">The sequence shown here is derived from an EMBL/GenBank/DDBJ whole genome shotgun (WGS) entry which is preliminary data.</text>
</comment>
<evidence type="ECO:0000256" key="11">
    <source>
        <dbReference type="SAM" id="MobiDB-lite"/>
    </source>
</evidence>
<feature type="domain" description="RRM" evidence="12">
    <location>
        <begin position="129"/>
        <end position="211"/>
    </location>
</feature>
<dbReference type="GO" id="GO:0003723">
    <property type="term" value="F:RNA binding"/>
    <property type="evidence" value="ECO:0007669"/>
    <property type="project" value="UniProtKB-UniRule"/>
</dbReference>
<evidence type="ECO:0000256" key="5">
    <source>
        <dbReference type="ARBA" id="ARBA00023187"/>
    </source>
</evidence>
<evidence type="ECO:0000256" key="10">
    <source>
        <dbReference type="RuleBase" id="RU364135"/>
    </source>
</evidence>
<evidence type="ECO:0000256" key="4">
    <source>
        <dbReference type="ARBA" id="ARBA00022884"/>
    </source>
</evidence>
<evidence type="ECO:0000313" key="13">
    <source>
        <dbReference type="EMBL" id="CAB3379231.1"/>
    </source>
</evidence>
<feature type="domain" description="RRM" evidence="12">
    <location>
        <begin position="364"/>
        <end position="454"/>
    </location>
</feature>
<keyword evidence="4 9" id="KW-0694">RNA-binding</keyword>
<dbReference type="CDD" id="cd12231">
    <property type="entry name" value="RRM2_U2AF65"/>
    <property type="match status" value="1"/>
</dbReference>
<dbReference type="CDD" id="cd12230">
    <property type="entry name" value="RRM1_U2AF65"/>
    <property type="match status" value="1"/>
</dbReference>
<dbReference type="Pfam" id="PF00076">
    <property type="entry name" value="RRM_1"/>
    <property type="match status" value="2"/>
</dbReference>
<feature type="compositionally biased region" description="Basic residues" evidence="11">
    <location>
        <begin position="17"/>
        <end position="33"/>
    </location>
</feature>
<feature type="domain" description="RRM" evidence="12">
    <location>
        <begin position="239"/>
        <end position="333"/>
    </location>
</feature>
<dbReference type="InterPro" id="IPR006529">
    <property type="entry name" value="U2AF_lg"/>
</dbReference>
<dbReference type="OrthoDB" id="10266058at2759"/>
<evidence type="ECO:0000256" key="6">
    <source>
        <dbReference type="ARBA" id="ARBA00023242"/>
    </source>
</evidence>
<feature type="compositionally biased region" description="Basic and acidic residues" evidence="11">
    <location>
        <begin position="1"/>
        <end position="16"/>
    </location>
</feature>
<evidence type="ECO:0000256" key="7">
    <source>
        <dbReference type="ARBA" id="ARBA00053913"/>
    </source>
</evidence>
<keyword evidence="14" id="KW-1185">Reference proteome</keyword>
<dbReference type="CDD" id="cd12232">
    <property type="entry name" value="RRM3_U2AF65"/>
    <property type="match status" value="1"/>
</dbReference>
<dbReference type="FunFam" id="3.30.70.330:FF:000074">
    <property type="entry name" value="U2 snRNP auxiliary factor large subunit"/>
    <property type="match status" value="1"/>
</dbReference>
<dbReference type="PROSITE" id="PS50102">
    <property type="entry name" value="RRM"/>
    <property type="match status" value="3"/>
</dbReference>
<dbReference type="SMART" id="SM00360">
    <property type="entry name" value="RRM"/>
    <property type="match status" value="3"/>
</dbReference>
<reference evidence="13 14" key="1">
    <citation type="submission" date="2020-04" db="EMBL/GenBank/DDBJ databases">
        <authorList>
            <person name="Alioto T."/>
            <person name="Alioto T."/>
            <person name="Gomez Garrido J."/>
        </authorList>
    </citation>
    <scope>NUCLEOTIDE SEQUENCE [LARGE SCALE GENOMIC DNA]</scope>
</reference>
<dbReference type="InterPro" id="IPR012677">
    <property type="entry name" value="Nucleotide-bd_a/b_plait_sf"/>
</dbReference>
<dbReference type="NCBIfam" id="TIGR01642">
    <property type="entry name" value="U2AF_lg"/>
    <property type="match status" value="1"/>
</dbReference>
<keyword evidence="3" id="KW-0677">Repeat</keyword>
<gene>
    <name evidence="13" type="ORF">CLODIP_2_CD12052</name>
</gene>
<feature type="compositionally biased region" description="Basic residues" evidence="11">
    <location>
        <begin position="45"/>
        <end position="63"/>
    </location>
</feature>
<keyword evidence="5 10" id="KW-0508">mRNA splicing</keyword>
<evidence type="ECO:0000256" key="3">
    <source>
        <dbReference type="ARBA" id="ARBA00022737"/>
    </source>
</evidence>
<comment type="similarity">
    <text evidence="10">Belongs to the splicing factor SR family.</text>
</comment>
<comment type="subunit">
    <text evidence="8">Forms a heterodimer with the U2AF small subunit.</text>
</comment>
<evidence type="ECO:0000256" key="2">
    <source>
        <dbReference type="ARBA" id="ARBA00022664"/>
    </source>
</evidence>
<sequence>MGEDKTGKSGDRDRDRDRRRRSRSRDHRKRSGSRNRAAAEQPPRNRSRSRSRERRERKRSRSRSPKDKRAIRRRKPSLYWDVPPPGFEHITPLQYKAMQAAGQIPANIVADTPQAAVPVVGSTITRQARRLYVGNIPFGVTEEEMMEFFNQQMHLSGLAQAAGNPVLACQINLDKNFAFLEFRSIDETTQAMAFDGINFKGQSLKIRRPHDYQPMPGMSENPSMNVPGVISTVVPDSPHKIFIGGLPNYLNEEQVGFSGSGPQSSALGSVIKDLLSSFGQLRAFNLVKDSATGLSKGYAFCEYVDVSVTDQAIAGLNGMQLGDKKLIVQRASVGAKNNTLTAQAPVQVQVPGLNLLAGAGPATEILCLMNMVTPEDLLDEEEYEDILEDIREECGRHGIVRSLEIPKPIKGVDVPGCGKVFVEFNTIGDCQKAQQALTGRKFNNRVVVTSYYDPDKYHRREF</sequence>
<dbReference type="SUPFAM" id="SSF54928">
    <property type="entry name" value="RNA-binding domain, RBD"/>
    <property type="match status" value="2"/>
</dbReference>
<dbReference type="GO" id="GO:0000398">
    <property type="term" value="P:mRNA splicing, via spliceosome"/>
    <property type="evidence" value="ECO:0007669"/>
    <property type="project" value="UniProtKB-ARBA"/>
</dbReference>
<evidence type="ECO:0000256" key="1">
    <source>
        <dbReference type="ARBA" id="ARBA00004123"/>
    </source>
</evidence>
<dbReference type="InterPro" id="IPR035979">
    <property type="entry name" value="RBD_domain_sf"/>
</dbReference>
<comment type="function">
    <text evidence="7">Necessary for the splicing of pre-mRNA. Binds to the polypyrimidine tract of introns early during spliceosome assembly.</text>
</comment>
<evidence type="ECO:0000256" key="9">
    <source>
        <dbReference type="PROSITE-ProRule" id="PRU00176"/>
    </source>
</evidence>
<evidence type="ECO:0000313" key="14">
    <source>
        <dbReference type="Proteomes" id="UP000494165"/>
    </source>
</evidence>